<proteinExistence type="predicted"/>
<reference evidence="1" key="1">
    <citation type="submission" date="2018-05" db="EMBL/GenBank/DDBJ databases">
        <authorList>
            <person name="Lanie J.A."/>
            <person name="Ng W.-L."/>
            <person name="Kazmierczak K.M."/>
            <person name="Andrzejewski T.M."/>
            <person name="Davidsen T.M."/>
            <person name="Wayne K.J."/>
            <person name="Tettelin H."/>
            <person name="Glass J.I."/>
            <person name="Rusch D."/>
            <person name="Podicherti R."/>
            <person name="Tsui H.-C.T."/>
            <person name="Winkler M.E."/>
        </authorList>
    </citation>
    <scope>NUCLEOTIDE SEQUENCE</scope>
</reference>
<accession>A0A382XA42</accession>
<gene>
    <name evidence="1" type="ORF">METZ01_LOCUS420062</name>
</gene>
<name>A0A382XA42_9ZZZZ</name>
<sequence>MMARLYLKRNPEMEPVLQFVDYNDYDGGITRADQEARTARKSLTSNLFDDQDD</sequence>
<evidence type="ECO:0000313" key="1">
    <source>
        <dbReference type="EMBL" id="SVD67208.1"/>
    </source>
</evidence>
<dbReference type="EMBL" id="UINC01165680">
    <property type="protein sequence ID" value="SVD67208.1"/>
    <property type="molecule type" value="Genomic_DNA"/>
</dbReference>
<protein>
    <submittedName>
        <fullName evidence="1">Uncharacterized protein</fullName>
    </submittedName>
</protein>
<organism evidence="1">
    <name type="scientific">marine metagenome</name>
    <dbReference type="NCBI Taxonomy" id="408172"/>
    <lineage>
        <taxon>unclassified sequences</taxon>
        <taxon>metagenomes</taxon>
        <taxon>ecological metagenomes</taxon>
    </lineage>
</organism>
<dbReference type="AlphaFoldDB" id="A0A382XA42"/>